<organism evidence="1 2">
    <name type="scientific">Zalaria obscura</name>
    <dbReference type="NCBI Taxonomy" id="2024903"/>
    <lineage>
        <taxon>Eukaryota</taxon>
        <taxon>Fungi</taxon>
        <taxon>Dikarya</taxon>
        <taxon>Ascomycota</taxon>
        <taxon>Pezizomycotina</taxon>
        <taxon>Dothideomycetes</taxon>
        <taxon>Dothideomycetidae</taxon>
        <taxon>Dothideales</taxon>
        <taxon>Zalariaceae</taxon>
        <taxon>Zalaria</taxon>
    </lineage>
</organism>
<proteinExistence type="predicted"/>
<accession>A0ACC3SJ09</accession>
<protein>
    <submittedName>
        <fullName evidence="1">Uncharacterized protein</fullName>
    </submittedName>
</protein>
<name>A0ACC3SJ09_9PEZI</name>
<reference evidence="1" key="1">
    <citation type="submission" date="2024-02" db="EMBL/GenBank/DDBJ databases">
        <title>Metagenome Assembled Genome of Zalaria obscura JY119.</title>
        <authorList>
            <person name="Vighnesh L."/>
            <person name="Jagadeeshwari U."/>
            <person name="Venkata Ramana C."/>
            <person name="Sasikala C."/>
        </authorList>
    </citation>
    <scope>NUCLEOTIDE SEQUENCE</scope>
    <source>
        <strain evidence="1">JY119</strain>
    </source>
</reference>
<keyword evidence="2" id="KW-1185">Reference proteome</keyword>
<evidence type="ECO:0000313" key="1">
    <source>
        <dbReference type="EMBL" id="KAK8215134.1"/>
    </source>
</evidence>
<comment type="caution">
    <text evidence="1">The sequence shown here is derived from an EMBL/GenBank/DDBJ whole genome shotgun (WGS) entry which is preliminary data.</text>
</comment>
<dbReference type="Proteomes" id="UP001320706">
    <property type="component" value="Unassembled WGS sequence"/>
</dbReference>
<gene>
    <name evidence="1" type="ORF">M8818_002144</name>
</gene>
<evidence type="ECO:0000313" key="2">
    <source>
        <dbReference type="Proteomes" id="UP001320706"/>
    </source>
</evidence>
<dbReference type="EMBL" id="JAMKPW020000009">
    <property type="protein sequence ID" value="KAK8215134.1"/>
    <property type="molecule type" value="Genomic_DNA"/>
</dbReference>
<sequence length="401" mass="45132">MTLCATCFTPSDSCVQSEAFMSFEPAPAVMSAMKTFPSTRAISPFTRKCKMRDMTNLSTKAQRPKASGPPASTRSRTSQPHTTATFGIRATSTRVISPFSRKWKMRGTKIHPRTAQRPKDSGPTASMRPRTSKHHATPAAARTTLLDLPYELRFQIYEEILPADKSIWVYPESTRWHVPAIAQTCNILRSEALAFFYGHNTFKVSLGGTWRGSGTLRLYKAPAINWLENIGALSSCLIRKLVLSLCINGSSYKKKEDEDNDELFVTLLAGSGIEEAGISFDLVAVAPTDMRIVDDLRSNLSKLRENRQYALALFADPAWASKKRVLLAETAALDLKIRVYTSMVKNYEQYCATIVARGGMWYRLRRLDFDDILRRHRELLQSCRDRLVGARLLRAQFGLYV</sequence>